<dbReference type="InterPro" id="IPR036582">
    <property type="entry name" value="Mao_N_sf"/>
</dbReference>
<feature type="chain" id="PRO_5039034192" evidence="1">
    <location>
        <begin position="28"/>
        <end position="478"/>
    </location>
</feature>
<dbReference type="STRING" id="670482.SAMN04488542_10857"/>
<organism evidence="3 4">
    <name type="scientific">Fontibacillus panacisegetis</name>
    <dbReference type="NCBI Taxonomy" id="670482"/>
    <lineage>
        <taxon>Bacteria</taxon>
        <taxon>Bacillati</taxon>
        <taxon>Bacillota</taxon>
        <taxon>Bacilli</taxon>
        <taxon>Bacillales</taxon>
        <taxon>Paenibacillaceae</taxon>
        <taxon>Fontibacillus</taxon>
    </lineage>
</organism>
<evidence type="ECO:0000313" key="4">
    <source>
        <dbReference type="Proteomes" id="UP000198972"/>
    </source>
</evidence>
<dbReference type="SUPFAM" id="SSF55383">
    <property type="entry name" value="Copper amine oxidase, domain N"/>
    <property type="match status" value="1"/>
</dbReference>
<dbReference type="OrthoDB" id="2768010at2"/>
<dbReference type="AlphaFoldDB" id="A0A1G7JPB5"/>
<dbReference type="Gene3D" id="3.30.457.10">
    <property type="entry name" value="Copper amine oxidase-like, N-terminal domain"/>
    <property type="match status" value="1"/>
</dbReference>
<dbReference type="InterPro" id="IPR012854">
    <property type="entry name" value="Cu_amine_oxidase-like_N"/>
</dbReference>
<reference evidence="3 4" key="1">
    <citation type="submission" date="2016-10" db="EMBL/GenBank/DDBJ databases">
        <authorList>
            <person name="de Groot N.N."/>
        </authorList>
    </citation>
    <scope>NUCLEOTIDE SEQUENCE [LARGE SCALE GENOMIC DNA]</scope>
    <source>
        <strain evidence="3 4">DSM 28129</strain>
    </source>
</reference>
<accession>A0A1G7JPB5</accession>
<sequence length="478" mass="50214">MKKNKMVGIFLASALVTSAVAVGSASAAADQTNKVSVSNAIASQLKVVNGSLTIDGSTVSIRTVLVGKTTLYSLRDLADALGAAVKPNNGGKIAVQDGHGQHILNLQTGSTNYQLDGGSASFITAPQNVNNAIYVELASVVEALGGEFLSKSGELKSQSRLSGEFANPFFDASGNVVVSKEDGEIPQLVKLHTSASGDYESFSSNENAVSSVLSPDRTKAAFTNDKGELFILNTSNGYISKLGSDTTVKTDLAWTQDGKKIYFIQGDKQEKIAYIDVETGKVTGVLADKVENKSEVQVSADQSKIVYFVNVTGTAETDKAGTEESLKIDYSKAGTQLFSLDITKKDAKPAQLTNKLDNKLFLSLLSSGEIVYVSADPDGVIENSVLKVISTDGTKLSDLAADIDVISAKQVSGKLIVLAEVNGNSKIYEVTSTGAKTELYSTEQSVSEFAVSSTGSIVLIEEGKVVLVQGGVNTELTK</sequence>
<dbReference type="SUPFAM" id="SSF82171">
    <property type="entry name" value="DPP6 N-terminal domain-like"/>
    <property type="match status" value="1"/>
</dbReference>
<dbReference type="EMBL" id="FNBG01000008">
    <property type="protein sequence ID" value="SDF26721.1"/>
    <property type="molecule type" value="Genomic_DNA"/>
</dbReference>
<feature type="domain" description="Copper amine oxidase-like N-terminal" evidence="2">
    <location>
        <begin position="54"/>
        <end position="147"/>
    </location>
</feature>
<keyword evidence="4" id="KW-1185">Reference proteome</keyword>
<dbReference type="Proteomes" id="UP000198972">
    <property type="component" value="Unassembled WGS sequence"/>
</dbReference>
<evidence type="ECO:0000256" key="1">
    <source>
        <dbReference type="SAM" id="SignalP"/>
    </source>
</evidence>
<evidence type="ECO:0000313" key="3">
    <source>
        <dbReference type="EMBL" id="SDF26721.1"/>
    </source>
</evidence>
<gene>
    <name evidence="3" type="ORF">SAMN04488542_10857</name>
</gene>
<evidence type="ECO:0000259" key="2">
    <source>
        <dbReference type="Pfam" id="PF07833"/>
    </source>
</evidence>
<name>A0A1G7JPB5_9BACL</name>
<feature type="signal peptide" evidence="1">
    <location>
        <begin position="1"/>
        <end position="27"/>
    </location>
</feature>
<dbReference type="Pfam" id="PF07833">
    <property type="entry name" value="Cu_amine_oxidN1"/>
    <property type="match status" value="1"/>
</dbReference>
<dbReference type="RefSeq" id="WP_091228626.1">
    <property type="nucleotide sequence ID" value="NZ_FNBG01000008.1"/>
</dbReference>
<keyword evidence="1" id="KW-0732">Signal</keyword>
<proteinExistence type="predicted"/>
<dbReference type="Gene3D" id="2.120.10.30">
    <property type="entry name" value="TolB, C-terminal domain"/>
    <property type="match status" value="1"/>
</dbReference>
<dbReference type="InterPro" id="IPR011042">
    <property type="entry name" value="6-blade_b-propeller_TolB-like"/>
</dbReference>
<protein>
    <submittedName>
        <fullName evidence="3">TolB protein</fullName>
    </submittedName>
</protein>